<dbReference type="GO" id="GO:0008478">
    <property type="term" value="F:pyridoxal kinase activity"/>
    <property type="evidence" value="ECO:0007669"/>
    <property type="project" value="UniProtKB-EC"/>
</dbReference>
<evidence type="ECO:0000313" key="16">
    <source>
        <dbReference type="EMBL" id="RWS14967.1"/>
    </source>
</evidence>
<dbReference type="NCBIfam" id="TIGR00687">
    <property type="entry name" value="pyridox_kin"/>
    <property type="match status" value="1"/>
</dbReference>
<comment type="pathway">
    <text evidence="1">Cofactor metabolism; pyridoxal 5'-phosphate salvage; pyridoxamine 5'-phosphate from pyridoxamine: step 1/1.</text>
</comment>
<dbReference type="PANTHER" id="PTHR10534:SF2">
    <property type="entry name" value="PYRIDOXAL KINASE"/>
    <property type="match status" value="1"/>
</dbReference>
<dbReference type="Gene3D" id="3.40.1190.20">
    <property type="match status" value="1"/>
</dbReference>
<evidence type="ECO:0000256" key="5">
    <source>
        <dbReference type="ARBA" id="ARBA00012104"/>
    </source>
</evidence>
<evidence type="ECO:0000256" key="10">
    <source>
        <dbReference type="ARBA" id="ARBA00022840"/>
    </source>
</evidence>
<dbReference type="EMBL" id="NCKU01000579">
    <property type="protein sequence ID" value="RWS14967.1"/>
    <property type="molecule type" value="Genomic_DNA"/>
</dbReference>
<sequence length="311" mass="34692">LPAFSSERTVLGARFGTIHSPYSIFAMSTSLIHSFIRQVLGFEVDAINSVQFSNHTGYSHFKGQRLAADELLDLYSGLKLNNLCAKYTHVLTGYMGSSQFLNQVYAIIKEMKQENKHLIYVCDPVMGDRGKMYVSPDLLPIYRDKLTQLADVVTPNQFEAELLTGIKIVNEDDAIKAMDILHSRGVPIVIISSSDLGDEETLIALGSMKRGRKTERYRIKIPLFPTSFVGTGDLFAALLLAWLTKTDFNLSLSLENTIATLQDVLKSTYNYASNAKGGFTSENLELKLIQNVSSILKPQTFIESERVECEN</sequence>
<keyword evidence="8" id="KW-0547">Nucleotide-binding</keyword>
<evidence type="ECO:0000256" key="2">
    <source>
        <dbReference type="ARBA" id="ARBA00004835"/>
    </source>
</evidence>
<reference evidence="16 17" key="1">
    <citation type="journal article" date="2018" name="Gigascience">
        <title>Genomes of trombidid mites reveal novel predicted allergens and laterally-transferred genes associated with secondary metabolism.</title>
        <authorList>
            <person name="Dong X."/>
            <person name="Chaisiri K."/>
            <person name="Xia D."/>
            <person name="Armstrong S.D."/>
            <person name="Fang Y."/>
            <person name="Donnelly M.J."/>
            <person name="Kadowaki T."/>
            <person name="McGarry J.W."/>
            <person name="Darby A.C."/>
            <person name="Makepeace B.L."/>
        </authorList>
    </citation>
    <scope>NUCLEOTIDE SEQUENCE [LARGE SCALE GENOMIC DNA]</scope>
    <source>
        <strain evidence="16">UoL-WK</strain>
    </source>
</reference>
<dbReference type="AlphaFoldDB" id="A0A3S3SJI2"/>
<evidence type="ECO:0000256" key="6">
    <source>
        <dbReference type="ARBA" id="ARBA00018134"/>
    </source>
</evidence>
<evidence type="ECO:0000256" key="14">
    <source>
        <dbReference type="ARBA" id="ARBA00048524"/>
    </source>
</evidence>
<dbReference type="GO" id="GO:0005829">
    <property type="term" value="C:cytosol"/>
    <property type="evidence" value="ECO:0007669"/>
    <property type="project" value="TreeGrafter"/>
</dbReference>
<keyword evidence="7" id="KW-0808">Transferase</keyword>
<gene>
    <name evidence="16" type="ORF">B4U79_12477</name>
</gene>
<evidence type="ECO:0000256" key="8">
    <source>
        <dbReference type="ARBA" id="ARBA00022741"/>
    </source>
</evidence>
<dbReference type="GO" id="GO:0009443">
    <property type="term" value="P:pyridoxal 5'-phosphate salvage"/>
    <property type="evidence" value="ECO:0007669"/>
    <property type="project" value="InterPro"/>
</dbReference>
<evidence type="ECO:0000256" key="13">
    <source>
        <dbReference type="ARBA" id="ARBA00047377"/>
    </source>
</evidence>
<comment type="catalytic activity">
    <reaction evidence="13">
        <text>pyridoxal + ATP = pyridoxal 5'-phosphate + ADP + H(+)</text>
        <dbReference type="Rhea" id="RHEA:10224"/>
        <dbReference type="ChEBI" id="CHEBI:15378"/>
        <dbReference type="ChEBI" id="CHEBI:17310"/>
        <dbReference type="ChEBI" id="CHEBI:30616"/>
        <dbReference type="ChEBI" id="CHEBI:456216"/>
        <dbReference type="ChEBI" id="CHEBI:597326"/>
        <dbReference type="EC" id="2.7.1.35"/>
    </reaction>
    <physiologicalReaction direction="left-to-right" evidence="13">
        <dbReference type="Rhea" id="RHEA:10225"/>
    </physiologicalReaction>
</comment>
<name>A0A3S3SJI2_9ACAR</name>
<evidence type="ECO:0000256" key="1">
    <source>
        <dbReference type="ARBA" id="ARBA00004750"/>
    </source>
</evidence>
<evidence type="ECO:0000256" key="4">
    <source>
        <dbReference type="ARBA" id="ARBA00008805"/>
    </source>
</evidence>
<protein>
    <recommendedName>
        <fullName evidence="6">Pyridoxal kinase</fullName>
        <ecNumber evidence="5">2.7.1.35</ecNumber>
    </recommendedName>
    <alternativeName>
        <fullName evidence="11">Pyridoxine kinase</fullName>
    </alternativeName>
</protein>
<evidence type="ECO:0000256" key="9">
    <source>
        <dbReference type="ARBA" id="ARBA00022777"/>
    </source>
</evidence>
<evidence type="ECO:0000256" key="7">
    <source>
        <dbReference type="ARBA" id="ARBA00022679"/>
    </source>
</evidence>
<dbReference type="CDD" id="cd01173">
    <property type="entry name" value="pyridoxal_pyridoxamine_kinase"/>
    <property type="match status" value="1"/>
</dbReference>
<comment type="caution">
    <text evidence="16">The sequence shown here is derived from an EMBL/GenBank/DDBJ whole genome shotgun (WGS) entry which is preliminary data.</text>
</comment>
<dbReference type="InterPro" id="IPR004625">
    <property type="entry name" value="PyrdxlKinase"/>
</dbReference>
<comment type="catalytic activity">
    <reaction evidence="12">
        <text>pyridoxamine + ATP = pyridoxamine 5'-phosphate + ADP + H(+)</text>
        <dbReference type="Rhea" id="RHEA:25104"/>
        <dbReference type="ChEBI" id="CHEBI:15378"/>
        <dbReference type="ChEBI" id="CHEBI:30616"/>
        <dbReference type="ChEBI" id="CHEBI:57761"/>
        <dbReference type="ChEBI" id="CHEBI:58451"/>
        <dbReference type="ChEBI" id="CHEBI:456216"/>
        <dbReference type="EC" id="2.7.1.35"/>
    </reaction>
    <physiologicalReaction direction="left-to-right" evidence="12">
        <dbReference type="Rhea" id="RHEA:25105"/>
    </physiologicalReaction>
</comment>
<comment type="pathway">
    <text evidence="2">Cofactor metabolism; pyridoxal 5'-phosphate salvage; pyridoxine 5'-phosphate from pyridoxine: step 1/1.</text>
</comment>
<dbReference type="EC" id="2.7.1.35" evidence="5"/>
<dbReference type="GO" id="GO:0005524">
    <property type="term" value="F:ATP binding"/>
    <property type="evidence" value="ECO:0007669"/>
    <property type="project" value="UniProtKB-KW"/>
</dbReference>
<evidence type="ECO:0000256" key="12">
    <source>
        <dbReference type="ARBA" id="ARBA00047310"/>
    </source>
</evidence>
<evidence type="ECO:0000256" key="11">
    <source>
        <dbReference type="ARBA" id="ARBA00032808"/>
    </source>
</evidence>
<accession>A0A3S3SJI2</accession>
<dbReference type="Proteomes" id="UP000285301">
    <property type="component" value="Unassembled WGS sequence"/>
</dbReference>
<keyword evidence="17" id="KW-1185">Reference proteome</keyword>
<comment type="similarity">
    <text evidence="4">Belongs to the pyridoxine kinase family.</text>
</comment>
<feature type="non-terminal residue" evidence="16">
    <location>
        <position position="1"/>
    </location>
</feature>
<dbReference type="Pfam" id="PF08543">
    <property type="entry name" value="Phos_pyr_kin"/>
    <property type="match status" value="1"/>
</dbReference>
<dbReference type="InterPro" id="IPR029056">
    <property type="entry name" value="Ribokinase-like"/>
</dbReference>
<dbReference type="STRING" id="1965070.A0A3S3SJI2"/>
<keyword evidence="10" id="KW-0067">ATP-binding</keyword>
<dbReference type="InterPro" id="IPR013749">
    <property type="entry name" value="PM/HMP-P_kinase-1"/>
</dbReference>
<evidence type="ECO:0000259" key="15">
    <source>
        <dbReference type="Pfam" id="PF08543"/>
    </source>
</evidence>
<keyword evidence="9 16" id="KW-0418">Kinase</keyword>
<feature type="domain" description="Pyridoxamine kinase/Phosphomethylpyrimidine kinase" evidence="15">
    <location>
        <begin position="92"/>
        <end position="256"/>
    </location>
</feature>
<comment type="catalytic activity">
    <reaction evidence="14">
        <text>pyridoxine + ATP = pyridoxine 5'-phosphate + ADP + H(+)</text>
        <dbReference type="Rhea" id="RHEA:25108"/>
        <dbReference type="ChEBI" id="CHEBI:15378"/>
        <dbReference type="ChEBI" id="CHEBI:16709"/>
        <dbReference type="ChEBI" id="CHEBI:30616"/>
        <dbReference type="ChEBI" id="CHEBI:58589"/>
        <dbReference type="ChEBI" id="CHEBI:456216"/>
        <dbReference type="EC" id="2.7.1.35"/>
    </reaction>
    <physiologicalReaction direction="left-to-right" evidence="14">
        <dbReference type="Rhea" id="RHEA:25109"/>
    </physiologicalReaction>
</comment>
<dbReference type="UniPathway" id="UPA01068">
    <property type="reaction ID" value="UER00298"/>
</dbReference>
<dbReference type="OrthoDB" id="2104723at2759"/>
<dbReference type="PANTHER" id="PTHR10534">
    <property type="entry name" value="PYRIDOXAL KINASE"/>
    <property type="match status" value="1"/>
</dbReference>
<proteinExistence type="inferred from homology"/>
<organism evidence="16 17">
    <name type="scientific">Dinothrombium tinctorium</name>
    <dbReference type="NCBI Taxonomy" id="1965070"/>
    <lineage>
        <taxon>Eukaryota</taxon>
        <taxon>Metazoa</taxon>
        <taxon>Ecdysozoa</taxon>
        <taxon>Arthropoda</taxon>
        <taxon>Chelicerata</taxon>
        <taxon>Arachnida</taxon>
        <taxon>Acari</taxon>
        <taxon>Acariformes</taxon>
        <taxon>Trombidiformes</taxon>
        <taxon>Prostigmata</taxon>
        <taxon>Anystina</taxon>
        <taxon>Parasitengona</taxon>
        <taxon>Trombidioidea</taxon>
        <taxon>Trombidiidae</taxon>
        <taxon>Dinothrombium</taxon>
    </lineage>
</organism>
<evidence type="ECO:0000256" key="3">
    <source>
        <dbReference type="ARBA" id="ARBA00005210"/>
    </source>
</evidence>
<comment type="pathway">
    <text evidence="3">Cofactor metabolism; pyridoxal 5'-phosphate salvage; pyridoxal 5'-phosphate from pyridoxal: step 1/1.</text>
</comment>
<dbReference type="SUPFAM" id="SSF53613">
    <property type="entry name" value="Ribokinase-like"/>
    <property type="match status" value="1"/>
</dbReference>
<evidence type="ECO:0000313" key="17">
    <source>
        <dbReference type="Proteomes" id="UP000285301"/>
    </source>
</evidence>